<keyword evidence="3" id="KW-1185">Reference proteome</keyword>
<dbReference type="RefSeq" id="WP_121923453.1">
    <property type="nucleotide sequence ID" value="NZ_REFO01000013.1"/>
</dbReference>
<organism evidence="2 3">
    <name type="scientific">Hydrogenothermus marinus</name>
    <dbReference type="NCBI Taxonomy" id="133270"/>
    <lineage>
        <taxon>Bacteria</taxon>
        <taxon>Pseudomonadati</taxon>
        <taxon>Aquificota</taxon>
        <taxon>Aquificia</taxon>
        <taxon>Aquificales</taxon>
        <taxon>Hydrogenothermaceae</taxon>
        <taxon>Hydrogenothermus</taxon>
    </lineage>
</organism>
<proteinExistence type="predicted"/>
<dbReference type="AlphaFoldDB" id="A0A3M0B9Y0"/>
<sequence length="100" mass="11537">MKKIAIFLLLSVSVAFAKENNFAKNKFCYFSYTIYKDCYMRGAKTPIDCNTLSNGIRFGKAFSKEQIDYIKNTCKTGCYLAKNRFKLQDEKSFMTECSAK</sequence>
<feature type="signal peptide" evidence="1">
    <location>
        <begin position="1"/>
        <end position="17"/>
    </location>
</feature>
<accession>A0A3M0B9Y0</accession>
<comment type="caution">
    <text evidence="2">The sequence shown here is derived from an EMBL/GenBank/DDBJ whole genome shotgun (WGS) entry which is preliminary data.</text>
</comment>
<dbReference type="EMBL" id="REFO01000013">
    <property type="protein sequence ID" value="RMA93284.1"/>
    <property type="molecule type" value="Genomic_DNA"/>
</dbReference>
<dbReference type="OrthoDB" id="9892487at2"/>
<name>A0A3M0B9Y0_9AQUI</name>
<gene>
    <name evidence="2" type="ORF">CLV39_1345</name>
</gene>
<dbReference type="Proteomes" id="UP000280842">
    <property type="component" value="Unassembled WGS sequence"/>
</dbReference>
<evidence type="ECO:0000313" key="2">
    <source>
        <dbReference type="EMBL" id="RMA93284.1"/>
    </source>
</evidence>
<keyword evidence="1" id="KW-0732">Signal</keyword>
<protein>
    <submittedName>
        <fullName evidence="2">Uncharacterized protein</fullName>
    </submittedName>
</protein>
<feature type="chain" id="PRO_5018185021" evidence="1">
    <location>
        <begin position="18"/>
        <end position="100"/>
    </location>
</feature>
<evidence type="ECO:0000313" key="3">
    <source>
        <dbReference type="Proteomes" id="UP000280842"/>
    </source>
</evidence>
<reference evidence="2 3" key="1">
    <citation type="submission" date="2018-10" db="EMBL/GenBank/DDBJ databases">
        <title>Genomic Encyclopedia of Archaeal and Bacterial Type Strains, Phase II (KMG-II): from individual species to whole genera.</title>
        <authorList>
            <person name="Goeker M."/>
        </authorList>
    </citation>
    <scope>NUCLEOTIDE SEQUENCE [LARGE SCALE GENOMIC DNA]</scope>
    <source>
        <strain evidence="2 3">VM1</strain>
    </source>
</reference>
<evidence type="ECO:0000256" key="1">
    <source>
        <dbReference type="SAM" id="SignalP"/>
    </source>
</evidence>